<name>A0A1G6SF34_9FIRM</name>
<feature type="domain" description="Transcription regulator PadR N-terminal" evidence="1">
    <location>
        <begin position="18"/>
        <end position="87"/>
    </location>
</feature>
<evidence type="ECO:0000313" key="5">
    <source>
        <dbReference type="EMBL" id="SDJ33038.1"/>
    </source>
</evidence>
<keyword evidence="11" id="KW-1185">Reference proteome</keyword>
<evidence type="ECO:0000313" key="4">
    <source>
        <dbReference type="EMBL" id="SDE87273.1"/>
    </source>
</evidence>
<keyword evidence="3" id="KW-0238">DNA-binding</keyword>
<evidence type="ECO:0000313" key="6">
    <source>
        <dbReference type="EMBL" id="SES67827.1"/>
    </source>
</evidence>
<dbReference type="STRING" id="54121.SAMN04515653_1462"/>
<dbReference type="Proteomes" id="UP000198945">
    <property type="component" value="Unassembled WGS sequence"/>
</dbReference>
<organism evidence="3 15">
    <name type="scientific">Halanaerobium congolense</name>
    <dbReference type="NCBI Taxonomy" id="54121"/>
    <lineage>
        <taxon>Bacteria</taxon>
        <taxon>Bacillati</taxon>
        <taxon>Bacillota</taxon>
        <taxon>Clostridia</taxon>
        <taxon>Halanaerobiales</taxon>
        <taxon>Halanaerobiaceae</taxon>
        <taxon>Halanaerobium</taxon>
    </lineage>
</organism>
<dbReference type="Proteomes" id="UP000295758">
    <property type="component" value="Unassembled WGS sequence"/>
</dbReference>
<evidence type="ECO:0000313" key="13">
    <source>
        <dbReference type="Proteomes" id="UP000295472"/>
    </source>
</evidence>
<proteinExistence type="predicted"/>
<reference evidence="2 12" key="3">
    <citation type="submission" date="2018-04" db="EMBL/GenBank/DDBJ databases">
        <title>Subsurface microbial communities from deep shales in Ohio and West Virginia, USA.</title>
        <authorList>
            <person name="Wrighton K."/>
        </authorList>
    </citation>
    <scope>NUCLEOTIDE SEQUENCE [LARGE SCALE GENOMIC DNA]</scope>
    <source>
        <strain evidence="8 13">DSMZ 11287</strain>
        <strain evidence="2 12">MSL28</strain>
    </source>
</reference>
<reference evidence="9 11" key="1">
    <citation type="submission" date="2016-10" db="EMBL/GenBank/DDBJ databases">
        <authorList>
            <person name="Varghese N."/>
            <person name="Submissions S."/>
        </authorList>
    </citation>
    <scope>NUCLEOTIDE SEQUENCE [LARGE SCALE GENOMIC DNA]</scope>
    <source>
        <strain evidence="3 15">WG10</strain>
        <strain evidence="4 11">WG2</strain>
        <strain evidence="6 9">WG5</strain>
    </source>
</reference>
<dbReference type="GO" id="GO:0003677">
    <property type="term" value="F:DNA binding"/>
    <property type="evidence" value="ECO:0007669"/>
    <property type="project" value="UniProtKB-KW"/>
</dbReference>
<evidence type="ECO:0000313" key="9">
    <source>
        <dbReference type="Proteomes" id="UP000198612"/>
    </source>
</evidence>
<gene>
    <name evidence="7" type="ORF">BY453_12712</name>
    <name evidence="8" type="ORF">C7954_13314</name>
    <name evidence="2" type="ORF">C8C78_13012</name>
    <name evidence="3" type="ORF">SAMN04488597_12933</name>
    <name evidence="4" type="ORF">SAMN04488598_10313</name>
    <name evidence="6" type="ORF">SAMN04515652_10313</name>
    <name evidence="5" type="ORF">SAMN04515654_1452</name>
</gene>
<dbReference type="Proteomes" id="UP000198612">
    <property type="component" value="Unassembled WGS sequence"/>
</dbReference>
<sequence length="102" mass="12038">MKNDILRKMFLAFMRIHILHHAREEIFGLWMIEELKSHGYEVSSGTIYPILHSMEADGILTSRERTVDGKIRKYYSLTEKGEKVLEEVKEKTHELSQEIMES</sequence>
<dbReference type="GeneID" id="57013576"/>
<dbReference type="Proteomes" id="UP000199519">
    <property type="component" value="Unassembled WGS sequence"/>
</dbReference>
<accession>A0A1G6SF34</accession>
<evidence type="ECO:0000313" key="15">
    <source>
        <dbReference type="Proteomes" id="UP000324896"/>
    </source>
</evidence>
<dbReference type="PANTHER" id="PTHR33169">
    <property type="entry name" value="PADR-FAMILY TRANSCRIPTIONAL REGULATOR"/>
    <property type="match status" value="1"/>
</dbReference>
<evidence type="ECO:0000259" key="1">
    <source>
        <dbReference type="Pfam" id="PF03551"/>
    </source>
</evidence>
<dbReference type="EMBL" id="FNBJ01000003">
    <property type="protein sequence ID" value="SDE87273.1"/>
    <property type="molecule type" value="Genomic_DNA"/>
</dbReference>
<dbReference type="Proteomes" id="UP000324896">
    <property type="component" value="Unassembled WGS sequence"/>
</dbReference>
<dbReference type="EMBL" id="FOHG01000003">
    <property type="protein sequence ID" value="SES67827.1"/>
    <property type="molecule type" value="Genomic_DNA"/>
</dbReference>
<protein>
    <submittedName>
        <fullName evidence="2">DNA-binding PadR family transcriptional regulator</fullName>
    </submittedName>
    <submittedName>
        <fullName evidence="3">DNA-binding transcriptional regulator, PadR family</fullName>
    </submittedName>
</protein>
<dbReference type="EMBL" id="SOAA01000027">
    <property type="protein sequence ID" value="TDS27415.1"/>
    <property type="molecule type" value="Genomic_DNA"/>
</dbReference>
<reference evidence="5 10" key="2">
    <citation type="submission" date="2016-10" db="EMBL/GenBank/DDBJ databases">
        <authorList>
            <person name="de Groot N.N."/>
        </authorList>
    </citation>
    <scope>NUCLEOTIDE SEQUENCE [LARGE SCALE GENOMIC DNA]</scope>
    <source>
        <strain evidence="5 10">WG7</strain>
    </source>
</reference>
<evidence type="ECO:0000313" key="14">
    <source>
        <dbReference type="Proteomes" id="UP000295758"/>
    </source>
</evidence>
<evidence type="ECO:0000313" key="7">
    <source>
        <dbReference type="EMBL" id="TDS27415.1"/>
    </source>
</evidence>
<dbReference type="EMBL" id="FMYT01000029">
    <property type="protein sequence ID" value="SDD15383.1"/>
    <property type="molecule type" value="Genomic_DNA"/>
</dbReference>
<dbReference type="InterPro" id="IPR036390">
    <property type="entry name" value="WH_DNA-bd_sf"/>
</dbReference>
<evidence type="ECO:0000313" key="3">
    <source>
        <dbReference type="EMBL" id="SDD15383.1"/>
    </source>
</evidence>
<dbReference type="OrthoDB" id="9808017at2"/>
<dbReference type="InterPro" id="IPR052509">
    <property type="entry name" value="Metal_resp_DNA-bind_regulator"/>
</dbReference>
<dbReference type="RefSeq" id="WP_073160806.1">
    <property type="nucleotide sequence ID" value="NZ_FMYT01000029.1"/>
</dbReference>
<dbReference type="EMBL" id="QICM01000030">
    <property type="protein sequence ID" value="PXV62724.1"/>
    <property type="molecule type" value="Genomic_DNA"/>
</dbReference>
<dbReference type="PANTHER" id="PTHR33169:SF14">
    <property type="entry name" value="TRANSCRIPTIONAL REGULATOR RV3488"/>
    <property type="match status" value="1"/>
</dbReference>
<dbReference type="EMBL" id="FNEH01000045">
    <property type="protein sequence ID" value="SDJ33038.1"/>
    <property type="molecule type" value="Genomic_DNA"/>
</dbReference>
<dbReference type="Gene3D" id="1.10.10.10">
    <property type="entry name" value="Winged helix-like DNA-binding domain superfamily/Winged helix DNA-binding domain"/>
    <property type="match status" value="1"/>
</dbReference>
<dbReference type="Proteomes" id="UP000295472">
    <property type="component" value="Unassembled WGS sequence"/>
</dbReference>
<evidence type="ECO:0000313" key="12">
    <source>
        <dbReference type="Proteomes" id="UP000247389"/>
    </source>
</evidence>
<reference evidence="7 14" key="4">
    <citation type="submission" date="2019-03" db="EMBL/GenBank/DDBJ databases">
        <title>Deep subsurface shale carbon reservoir microbial communities from Ohio and West Virginia, USA.</title>
        <authorList>
            <person name="Wrighton K."/>
        </authorList>
    </citation>
    <scope>NUCLEOTIDE SEQUENCE [LARGE SCALE GENOMIC DNA]</scope>
    <source>
        <strain evidence="7 14">UTICA-S4D12</strain>
    </source>
</reference>
<dbReference type="Proteomes" id="UP000247389">
    <property type="component" value="Unassembled WGS sequence"/>
</dbReference>
<evidence type="ECO:0000313" key="11">
    <source>
        <dbReference type="Proteomes" id="UP000199519"/>
    </source>
</evidence>
<dbReference type="InterPro" id="IPR005149">
    <property type="entry name" value="Tscrpt_reg_PadR_N"/>
</dbReference>
<evidence type="ECO:0000313" key="2">
    <source>
        <dbReference type="EMBL" id="PXV62724.1"/>
    </source>
</evidence>
<evidence type="ECO:0000313" key="8">
    <source>
        <dbReference type="EMBL" id="TDX39156.1"/>
    </source>
</evidence>
<dbReference type="SUPFAM" id="SSF46785">
    <property type="entry name" value="Winged helix' DNA-binding domain"/>
    <property type="match status" value="1"/>
</dbReference>
<dbReference type="Pfam" id="PF03551">
    <property type="entry name" value="PadR"/>
    <property type="match status" value="1"/>
</dbReference>
<dbReference type="InterPro" id="IPR036388">
    <property type="entry name" value="WH-like_DNA-bd_sf"/>
</dbReference>
<evidence type="ECO:0000313" key="10">
    <source>
        <dbReference type="Proteomes" id="UP000198945"/>
    </source>
</evidence>
<dbReference type="EMBL" id="SOEF01000033">
    <property type="protein sequence ID" value="TDX39156.1"/>
    <property type="molecule type" value="Genomic_DNA"/>
</dbReference>
<dbReference type="AlphaFoldDB" id="A0A1G6SF34"/>